<accession>A0A6A6I8V9</accession>
<gene>
    <name evidence="4" type="ORF">BU26DRAFT_552955</name>
</gene>
<feature type="region of interest" description="Disordered" evidence="1">
    <location>
        <begin position="479"/>
        <end position="500"/>
    </location>
</feature>
<evidence type="ECO:0000256" key="2">
    <source>
        <dbReference type="SAM" id="Phobius"/>
    </source>
</evidence>
<dbReference type="Proteomes" id="UP000800094">
    <property type="component" value="Unassembled WGS sequence"/>
</dbReference>
<name>A0A6A6I8V9_9PLEO</name>
<dbReference type="AlphaFoldDB" id="A0A6A6I8V9"/>
<keyword evidence="2" id="KW-0812">Transmembrane</keyword>
<evidence type="ECO:0008006" key="6">
    <source>
        <dbReference type="Google" id="ProtNLM"/>
    </source>
</evidence>
<feature type="region of interest" description="Disordered" evidence="1">
    <location>
        <begin position="584"/>
        <end position="664"/>
    </location>
</feature>
<dbReference type="OrthoDB" id="3525430at2759"/>
<keyword evidence="2" id="KW-1133">Transmembrane helix</keyword>
<organism evidence="4 5">
    <name type="scientific">Trematosphaeria pertusa</name>
    <dbReference type="NCBI Taxonomy" id="390896"/>
    <lineage>
        <taxon>Eukaryota</taxon>
        <taxon>Fungi</taxon>
        <taxon>Dikarya</taxon>
        <taxon>Ascomycota</taxon>
        <taxon>Pezizomycotina</taxon>
        <taxon>Dothideomycetes</taxon>
        <taxon>Pleosporomycetidae</taxon>
        <taxon>Pleosporales</taxon>
        <taxon>Massarineae</taxon>
        <taxon>Trematosphaeriaceae</taxon>
        <taxon>Trematosphaeria</taxon>
    </lineage>
</organism>
<evidence type="ECO:0000313" key="5">
    <source>
        <dbReference type="Proteomes" id="UP000800094"/>
    </source>
</evidence>
<feature type="region of interest" description="Disordered" evidence="1">
    <location>
        <begin position="519"/>
        <end position="561"/>
    </location>
</feature>
<feature type="compositionally biased region" description="Polar residues" evidence="1">
    <location>
        <begin position="584"/>
        <end position="597"/>
    </location>
</feature>
<reference evidence="4" key="1">
    <citation type="journal article" date="2020" name="Stud. Mycol.">
        <title>101 Dothideomycetes genomes: a test case for predicting lifestyles and emergence of pathogens.</title>
        <authorList>
            <person name="Haridas S."/>
            <person name="Albert R."/>
            <person name="Binder M."/>
            <person name="Bloem J."/>
            <person name="Labutti K."/>
            <person name="Salamov A."/>
            <person name="Andreopoulos B."/>
            <person name="Baker S."/>
            <person name="Barry K."/>
            <person name="Bills G."/>
            <person name="Bluhm B."/>
            <person name="Cannon C."/>
            <person name="Castanera R."/>
            <person name="Culley D."/>
            <person name="Daum C."/>
            <person name="Ezra D."/>
            <person name="Gonzalez J."/>
            <person name="Henrissat B."/>
            <person name="Kuo A."/>
            <person name="Liang C."/>
            <person name="Lipzen A."/>
            <person name="Lutzoni F."/>
            <person name="Magnuson J."/>
            <person name="Mondo S."/>
            <person name="Nolan M."/>
            <person name="Ohm R."/>
            <person name="Pangilinan J."/>
            <person name="Park H.-J."/>
            <person name="Ramirez L."/>
            <person name="Alfaro M."/>
            <person name="Sun H."/>
            <person name="Tritt A."/>
            <person name="Yoshinaga Y."/>
            <person name="Zwiers L.-H."/>
            <person name="Turgeon B."/>
            <person name="Goodwin S."/>
            <person name="Spatafora J."/>
            <person name="Crous P."/>
            <person name="Grigoriev I."/>
        </authorList>
    </citation>
    <scope>NUCLEOTIDE SEQUENCE</scope>
    <source>
        <strain evidence="4">CBS 122368</strain>
    </source>
</reference>
<evidence type="ECO:0000313" key="4">
    <source>
        <dbReference type="EMBL" id="KAF2245953.1"/>
    </source>
</evidence>
<dbReference type="RefSeq" id="XP_033680957.1">
    <property type="nucleotide sequence ID" value="XM_033832181.1"/>
</dbReference>
<feature type="compositionally biased region" description="Basic and acidic residues" evidence="1">
    <location>
        <begin position="621"/>
        <end position="635"/>
    </location>
</feature>
<feature type="transmembrane region" description="Helical" evidence="2">
    <location>
        <begin position="274"/>
        <end position="298"/>
    </location>
</feature>
<evidence type="ECO:0000256" key="1">
    <source>
        <dbReference type="SAM" id="MobiDB-lite"/>
    </source>
</evidence>
<keyword evidence="2" id="KW-0472">Membrane</keyword>
<protein>
    <recommendedName>
        <fullName evidence="6">Extracellular membrane protein CFEM domain-containing protein</fullName>
    </recommendedName>
</protein>
<keyword evidence="3" id="KW-0732">Signal</keyword>
<feature type="chain" id="PRO_5025558713" description="Extracellular membrane protein CFEM domain-containing protein" evidence="3">
    <location>
        <begin position="27"/>
        <end position="733"/>
    </location>
</feature>
<feature type="transmembrane region" description="Helical" evidence="2">
    <location>
        <begin position="411"/>
        <end position="435"/>
    </location>
</feature>
<dbReference type="GeneID" id="54585511"/>
<feature type="signal peptide" evidence="3">
    <location>
        <begin position="1"/>
        <end position="26"/>
    </location>
</feature>
<dbReference type="EMBL" id="ML987199">
    <property type="protein sequence ID" value="KAF2245953.1"/>
    <property type="molecule type" value="Genomic_DNA"/>
</dbReference>
<sequence>MRPLRSSFVKAVTLSLLILPIPQVSAQCGSLVTYRQHADLLQTAPQCLRDGCIEGQNSSTISSPCPSSSPCYVYWNMFVEQFDQKNAWCASCSSDLACRISGWPVMNVTAVCDTTPNQLLFGGKGCCVSGDEPFELAEWTGKLCNGSEWREPFDICGGMACLDWREWIMPWNWTVRNESLPPEQHQTCTSPSKYLAIYGGEHFFWLFFALTFGGVRLRIAQHEEKHDRDVLRYFFLSIWTGLTKKFRQKDMSEKEVRVTEGEQYRPPFTEKLRWGFPVCAGIFLAGAQLGFNLFAAHLVKEQPGYHDVPLGMLALLFCCRPRLTWLSCLLAQIPDTWLIKIFGFVENGDGVWAARMILSSVAVTSAVTEAIMQLLGGYFLGRAAQVGRERGFYYVHHLRPKFRGRDARHMYLGGLFWVMLCIPMVIALFILAFFFGQVFNGVLSFRRGLYDFFHTKTPNMPELAQGKVEWLLDYINPDPLPPKDDPPPTPNPFDDQPVQLDSDQPILVDRQSFYDQPLPYGGPGTGDLFSDQPMPVRHGSSRRSRYSRLSQSEFEDQIMPVPRAASGSYRYPSGGYAHAATGVQRRTPSGNQYNTLPQHDAPDEEGDQILPHPPSQQHPRRQPEMREISRGESHHSLLAPELQVDPPSSSAGSSSRKRSDYDGKPTWGLAEWESTVIWTGAMLGFFAYASQWLFWDGFVKAAGDRFCPPGLGKVAGVWVTGAFLYVGAPFLGY</sequence>
<proteinExistence type="predicted"/>
<evidence type="ECO:0000256" key="3">
    <source>
        <dbReference type="SAM" id="SignalP"/>
    </source>
</evidence>
<keyword evidence="5" id="KW-1185">Reference proteome</keyword>